<keyword evidence="7" id="KW-1185">Reference proteome</keyword>
<name>A0A6J1DCU7_MOMCH</name>
<dbReference type="SUPFAM" id="SSF103473">
    <property type="entry name" value="MFS general substrate transporter"/>
    <property type="match status" value="1"/>
</dbReference>
<dbReference type="Gene3D" id="1.20.1250.20">
    <property type="entry name" value="MFS general substrate transporter like domains"/>
    <property type="match status" value="1"/>
</dbReference>
<evidence type="ECO:0000313" key="7">
    <source>
        <dbReference type="Proteomes" id="UP000504603"/>
    </source>
</evidence>
<feature type="transmembrane region" description="Helical" evidence="6">
    <location>
        <begin position="350"/>
        <end position="370"/>
    </location>
</feature>
<dbReference type="Pfam" id="PF00854">
    <property type="entry name" value="PTR2"/>
    <property type="match status" value="1"/>
</dbReference>
<feature type="transmembrane region" description="Helical" evidence="6">
    <location>
        <begin position="192"/>
        <end position="212"/>
    </location>
</feature>
<reference evidence="8" key="1">
    <citation type="submission" date="2025-08" db="UniProtKB">
        <authorList>
            <consortium name="RefSeq"/>
        </authorList>
    </citation>
    <scope>IDENTIFICATION</scope>
    <source>
        <strain evidence="8">OHB3-1</strain>
    </source>
</reference>
<feature type="transmembrane region" description="Helical" evidence="6">
    <location>
        <begin position="42"/>
        <end position="62"/>
    </location>
</feature>
<evidence type="ECO:0000256" key="3">
    <source>
        <dbReference type="ARBA" id="ARBA00022692"/>
    </source>
</evidence>
<feature type="transmembrane region" description="Helical" evidence="6">
    <location>
        <begin position="307"/>
        <end position="330"/>
    </location>
</feature>
<dbReference type="AlphaFoldDB" id="A0A6J1DCU7"/>
<keyword evidence="4 6" id="KW-1133">Transmembrane helix</keyword>
<evidence type="ECO:0000256" key="4">
    <source>
        <dbReference type="ARBA" id="ARBA00022989"/>
    </source>
</evidence>
<accession>A0A6J1DCU7</accession>
<dbReference type="Proteomes" id="UP000504603">
    <property type="component" value="Unplaced"/>
</dbReference>
<dbReference type="OrthoDB" id="8904098at2759"/>
<proteinExistence type="inferred from homology"/>
<evidence type="ECO:0000256" key="6">
    <source>
        <dbReference type="SAM" id="Phobius"/>
    </source>
</evidence>
<feature type="transmembrane region" description="Helical" evidence="6">
    <location>
        <begin position="275"/>
        <end position="295"/>
    </location>
</feature>
<evidence type="ECO:0000256" key="1">
    <source>
        <dbReference type="ARBA" id="ARBA00004141"/>
    </source>
</evidence>
<dbReference type="KEGG" id="mcha:111019181"/>
<dbReference type="GeneID" id="111019181"/>
<dbReference type="PANTHER" id="PTHR11654">
    <property type="entry name" value="OLIGOPEPTIDE TRANSPORTER-RELATED"/>
    <property type="match status" value="1"/>
</dbReference>
<evidence type="ECO:0000256" key="2">
    <source>
        <dbReference type="ARBA" id="ARBA00005982"/>
    </source>
</evidence>
<protein>
    <submittedName>
        <fullName evidence="8">Protein NRT1/ PTR FAMILY 2.13-like</fullName>
    </submittedName>
</protein>
<dbReference type="GO" id="GO:0016020">
    <property type="term" value="C:membrane"/>
    <property type="evidence" value="ECO:0007669"/>
    <property type="project" value="UniProtKB-SubCell"/>
</dbReference>
<sequence length="444" mass="49433">MSLCSVSVGTGGIRPCSIPFGVDQFDPTTEKGKKGMASFYNWYYATFTLVLMITFTVVVYIQDKISWVWGYAIPTILMLCAIVLFFVGTHIYVLIKPEGSIFTALAQVAAAAYKKRNLNLPPTDRHRDADRTAFYDPPLDPATVVLSKLPLTNQFRFLNKAAIVADNELNPDGSRVNKWNLCTIQQVEEFKCLIRVTPIWLTGILSMTPVLTQSTFSISQALRMDRHMGPDFVAPAGSISVITYLTIALWIPLYDRLVVPALRKITAHPNGITELQRMGIGIIFGVLSMVVAGIVEMERRNWGKKSVSLSVFWLAPQFVLMGLFEAFNLVGQIEFFNKEFPEHMRTMGNALAFCSISFASYLTTALVQIVHDATAGADGNSDWLTNNINAGKLDCFYYTVAAISFFNLFCFLYCANRYHYKGRASESGDGQILEIVSSGKKLDV</sequence>
<evidence type="ECO:0000256" key="5">
    <source>
        <dbReference type="ARBA" id="ARBA00023136"/>
    </source>
</evidence>
<feature type="transmembrane region" description="Helical" evidence="6">
    <location>
        <begin position="232"/>
        <end position="254"/>
    </location>
</feature>
<dbReference type="GO" id="GO:0022857">
    <property type="term" value="F:transmembrane transporter activity"/>
    <property type="evidence" value="ECO:0007669"/>
    <property type="project" value="InterPro"/>
</dbReference>
<organism evidence="7 8">
    <name type="scientific">Momordica charantia</name>
    <name type="common">Bitter gourd</name>
    <name type="synonym">Balsam pear</name>
    <dbReference type="NCBI Taxonomy" id="3673"/>
    <lineage>
        <taxon>Eukaryota</taxon>
        <taxon>Viridiplantae</taxon>
        <taxon>Streptophyta</taxon>
        <taxon>Embryophyta</taxon>
        <taxon>Tracheophyta</taxon>
        <taxon>Spermatophyta</taxon>
        <taxon>Magnoliopsida</taxon>
        <taxon>eudicotyledons</taxon>
        <taxon>Gunneridae</taxon>
        <taxon>Pentapetalae</taxon>
        <taxon>rosids</taxon>
        <taxon>fabids</taxon>
        <taxon>Cucurbitales</taxon>
        <taxon>Cucurbitaceae</taxon>
        <taxon>Momordiceae</taxon>
        <taxon>Momordica</taxon>
    </lineage>
</organism>
<dbReference type="RefSeq" id="XP_022151202.1">
    <property type="nucleotide sequence ID" value="XM_022295510.1"/>
</dbReference>
<feature type="transmembrane region" description="Helical" evidence="6">
    <location>
        <begin position="68"/>
        <end position="95"/>
    </location>
</feature>
<keyword evidence="5 6" id="KW-0472">Membrane</keyword>
<dbReference type="InterPro" id="IPR036259">
    <property type="entry name" value="MFS_trans_sf"/>
</dbReference>
<evidence type="ECO:0000313" key="8">
    <source>
        <dbReference type="RefSeq" id="XP_022151202.1"/>
    </source>
</evidence>
<comment type="subcellular location">
    <subcellularLocation>
        <location evidence="1">Membrane</location>
        <topology evidence="1">Multi-pass membrane protein</topology>
    </subcellularLocation>
</comment>
<feature type="transmembrane region" description="Helical" evidence="6">
    <location>
        <begin position="396"/>
        <end position="415"/>
    </location>
</feature>
<keyword evidence="3 6" id="KW-0812">Transmembrane</keyword>
<comment type="similarity">
    <text evidence="2">Belongs to the major facilitator superfamily. Proton-dependent oligopeptide transporter (POT/PTR) (TC 2.A.17) family.</text>
</comment>
<gene>
    <name evidence="8" type="primary">LOC111019181</name>
</gene>
<dbReference type="InterPro" id="IPR000109">
    <property type="entry name" value="POT_fam"/>
</dbReference>